<dbReference type="SUPFAM" id="SSF53474">
    <property type="entry name" value="alpha/beta-Hydrolases"/>
    <property type="match status" value="1"/>
</dbReference>
<organism evidence="1 2">
    <name type="scientific">Nitrosococcus oceani C-27</name>
    <dbReference type="NCBI Taxonomy" id="314279"/>
    <lineage>
        <taxon>Bacteria</taxon>
        <taxon>Pseudomonadati</taxon>
        <taxon>Pseudomonadota</taxon>
        <taxon>Gammaproteobacteria</taxon>
        <taxon>Chromatiales</taxon>
        <taxon>Chromatiaceae</taxon>
        <taxon>Nitrosococcus</taxon>
    </lineage>
</organism>
<reference evidence="1 2" key="1">
    <citation type="submission" date="2014-07" db="EMBL/GenBank/DDBJ databases">
        <title>Comparative analysis of Nitrosococcus oceani genome inventories of strains from Pacific and Atlantic gyres.</title>
        <authorList>
            <person name="Lim C.K."/>
            <person name="Wang L."/>
            <person name="Sayavedra-Soto L.A."/>
            <person name="Klotz M.G."/>
        </authorList>
    </citation>
    <scope>NUCLEOTIDE SEQUENCE [LARGE SCALE GENOMIC DNA]</scope>
    <source>
        <strain evidence="1 2">C-27</strain>
    </source>
</reference>
<dbReference type="InterPro" id="IPR029058">
    <property type="entry name" value="AB_hydrolase_fold"/>
</dbReference>
<gene>
    <name evidence="1" type="ORF">IB75_05090</name>
</gene>
<dbReference type="Gene3D" id="3.40.50.1820">
    <property type="entry name" value="alpha/beta hydrolase"/>
    <property type="match status" value="2"/>
</dbReference>
<proteinExistence type="predicted"/>
<dbReference type="Proteomes" id="UP000028839">
    <property type="component" value="Unassembled WGS sequence"/>
</dbReference>
<evidence type="ECO:0000313" key="1">
    <source>
        <dbReference type="EMBL" id="KFI20000.1"/>
    </source>
</evidence>
<sequence length="399" mass="44665">MNIHSYYLTSAPRKRFISYVWIASALILLLSGCAPKQSYDAALILADIAAQETPSHWKSATPAPNQKEITYRIRNRIHRGTLYLPASAPPQAGIVLIPGIVPRGKDDSRLIAFAKTLARARFAVFTPELKEFRHLQVRPEHPRVIADALLYLASRPELIPPGHLGIGTFSFSVGLGVIAALEEDARTKVQFILGVGGYYNLETTIRFFTTGYLSDNTYYPNPSEYGKLVFAATSLNYLTNSTDQMVLEEMIQIKIRNPDAEIASLAPHLGPAGKAVYTLLSNTDPEKVPGLIRTLPAELHQFIKNFSLSNKDLTQLQAQLFLIHGKNDPLIPYTESLALADALPPKQTKVYLIEQVLTHVDFNFQSLFTRAFWTEELPDLWRMYRVIYALLGKRAQTDP</sequence>
<dbReference type="OrthoDB" id="6147935at2"/>
<evidence type="ECO:0000313" key="2">
    <source>
        <dbReference type="Proteomes" id="UP000028839"/>
    </source>
</evidence>
<dbReference type="HOGENOM" id="CLU_747548_0_0_6"/>
<protein>
    <recommendedName>
        <fullName evidence="3">Alpha/beta hydrolase</fullName>
    </recommendedName>
</protein>
<dbReference type="EMBL" id="JPGN01000029">
    <property type="protein sequence ID" value="KFI20000.1"/>
    <property type="molecule type" value="Genomic_DNA"/>
</dbReference>
<accession>A0A0E2Z8P4</accession>
<comment type="caution">
    <text evidence="1">The sequence shown here is derived from an EMBL/GenBank/DDBJ whole genome shotgun (WGS) entry which is preliminary data.</text>
</comment>
<dbReference type="AlphaFoldDB" id="A0A0E2Z8P4"/>
<name>A0A0E2Z8P4_9GAMM</name>
<evidence type="ECO:0008006" key="3">
    <source>
        <dbReference type="Google" id="ProtNLM"/>
    </source>
</evidence>